<gene>
    <name evidence="6" type="ORF">DGYR_LOCUS6262</name>
</gene>
<keyword evidence="7" id="KW-1185">Reference proteome</keyword>
<dbReference type="OrthoDB" id="5956770at2759"/>
<dbReference type="Pfam" id="PF23298">
    <property type="entry name" value="FZ_RECK"/>
    <property type="match status" value="1"/>
</dbReference>
<dbReference type="InterPro" id="IPR036058">
    <property type="entry name" value="Kazal_dom_sf"/>
</dbReference>
<feature type="signal peptide" evidence="1">
    <location>
        <begin position="1"/>
        <end position="21"/>
    </location>
</feature>
<name>A0A7I8VPU2_9ANNE</name>
<evidence type="ECO:0000259" key="3">
    <source>
        <dbReference type="Pfam" id="PF23298"/>
    </source>
</evidence>
<reference evidence="6 7" key="1">
    <citation type="submission" date="2020-08" db="EMBL/GenBank/DDBJ databases">
        <authorList>
            <person name="Hejnol A."/>
        </authorList>
    </citation>
    <scope>NUCLEOTIDE SEQUENCE [LARGE SCALE GENOMIC DNA]</scope>
</reference>
<evidence type="ECO:0000259" key="5">
    <source>
        <dbReference type="Pfam" id="PF25027"/>
    </source>
</evidence>
<feature type="domain" description="Reversion-inducing cysteine-rich protein with Kazal frizzled-like" evidence="3">
    <location>
        <begin position="309"/>
        <end position="447"/>
    </location>
</feature>
<sequence>MSLSSVITLILLLSSVTRTFGTVQNCCQLLDRPYACKKFCNELEGRGSAPQLIEEITKVCPPFSKLRICLNSTKIVVSDGALWSGRKCCELFISKSCRRSCEQAKSRLNIDPKCFRDEDYKPFEDCLKRGEGSKKCCNQRSIRRKCKQICKRTFVTQYPSAEELLQVQSSCEENVSDCVDRFFVNGPKPIQNSNFSACCDEGESVECQLSCRRILSTVNNHELALESISKKCGPSSFDNKLWLCFYKRTAKRRGYQLPIDGALLQCCQKAESKDCLKRCRENYDKNYFNFNEFDSICLHGTELGRCIENVERPCRGGCKKLEFCSNFIGRPDESFQNCSPRGDAAAEQIMRELLSGGNTGKPKKINEAYVNILKGCPYDIQKATVCAMSIKPCKRYSPSEKLCRYDCRRILHECSSRSGEMNIEAMCDLVSPTDPKEPCFSVLKYAKESIFTSSISQYSTFTSVSQPCSERTCSEINEICVLNKRHCRDSNCDKFKCLKSCGVGQSSIIQVPHKSLVSIPDFSSNKDCWRLCSCSKNGRLEDCSEAVCPEVGFCWYNGSSRRHGVSFEDDCRTCVCFDKRVVCTGQTCRNYCPALYNPYCAYKVGRNFVNECYAKKAGFGKNELRRGRCGTKNPCYNAICETVYHSKCMPQRQTCLTEVNCRQHRCEVIDPVTCAQSYKDPVCDTNQRQHNNICRMWEKKAKLSHFGSCHRQCMSNGTVCGQNGETYPSECLAWSFGVAVDYQGSCRVIPFTVEDTGKDRCVDVRCQITDWKNFCQPITLPGLCCPVCGGTITAIYSPTAADKVAQVSGSYLSTFNLTQILRNQLTVDECELFTYISQDNRLVFTVLPVARPLTALRAKACVGQAVMIGSMLSSRHPALYSYAAISIIIQAETKTAQVFESGQANAQSDKYLLALTIILINSLFTVQTVF</sequence>
<organism evidence="6 7">
    <name type="scientific">Dimorphilus gyrociliatus</name>
    <dbReference type="NCBI Taxonomy" id="2664684"/>
    <lineage>
        <taxon>Eukaryota</taxon>
        <taxon>Metazoa</taxon>
        <taxon>Spiralia</taxon>
        <taxon>Lophotrochozoa</taxon>
        <taxon>Annelida</taxon>
        <taxon>Polychaeta</taxon>
        <taxon>Polychaeta incertae sedis</taxon>
        <taxon>Dinophilidae</taxon>
        <taxon>Dimorphilus</taxon>
    </lineage>
</organism>
<dbReference type="InterPro" id="IPR055110">
    <property type="entry name" value="RECK-like_N"/>
</dbReference>
<feature type="domain" description="Reversion-inducing cysteine-rich with Kazal motifs N-terminal" evidence="2">
    <location>
        <begin position="83"/>
        <end position="129"/>
    </location>
</feature>
<dbReference type="InterPro" id="IPR056978">
    <property type="entry name" value="CC4_RECK"/>
</dbReference>
<keyword evidence="1" id="KW-0732">Signal</keyword>
<dbReference type="InterPro" id="IPR056976">
    <property type="entry name" value="EGF1_RECK"/>
</dbReference>
<feature type="domain" description="Reversion-inducing cysteine-rich protein with Kazal EGF-like 1" evidence="5">
    <location>
        <begin position="501"/>
        <end position="548"/>
    </location>
</feature>
<dbReference type="EMBL" id="CAJFCJ010000007">
    <property type="protein sequence ID" value="CAD5117765.1"/>
    <property type="molecule type" value="Genomic_DNA"/>
</dbReference>
<protein>
    <submittedName>
        <fullName evidence="6">DgyrCDS6511</fullName>
    </submittedName>
</protein>
<dbReference type="GO" id="GO:0005886">
    <property type="term" value="C:plasma membrane"/>
    <property type="evidence" value="ECO:0007669"/>
    <property type="project" value="TreeGrafter"/>
</dbReference>
<dbReference type="InterPro" id="IPR056979">
    <property type="entry name" value="FZ_RECK"/>
</dbReference>
<accession>A0A7I8VPU2</accession>
<dbReference type="PANTHER" id="PTHR13487">
    <property type="entry name" value="SERINE PROTEASE INHIBITOR"/>
    <property type="match status" value="1"/>
</dbReference>
<dbReference type="Pfam" id="PF23332">
    <property type="entry name" value="CC4_RECK"/>
    <property type="match status" value="1"/>
</dbReference>
<evidence type="ECO:0000259" key="4">
    <source>
        <dbReference type="Pfam" id="PF23332"/>
    </source>
</evidence>
<dbReference type="GO" id="GO:0008191">
    <property type="term" value="F:metalloendopeptidase inhibitor activity"/>
    <property type="evidence" value="ECO:0007669"/>
    <property type="project" value="InterPro"/>
</dbReference>
<dbReference type="InterPro" id="IPR039016">
    <property type="entry name" value="RECK"/>
</dbReference>
<dbReference type="AlphaFoldDB" id="A0A7I8VPU2"/>
<comment type="caution">
    <text evidence="6">The sequence shown here is derived from an EMBL/GenBank/DDBJ whole genome shotgun (WGS) entry which is preliminary data.</text>
</comment>
<dbReference type="PANTHER" id="PTHR13487:SF3">
    <property type="entry name" value="REVERSION-INDUCING CYSTEINE-RICH PROTEIN WITH KAZAL MOTIFS"/>
    <property type="match status" value="1"/>
</dbReference>
<evidence type="ECO:0000259" key="2">
    <source>
        <dbReference type="Pfam" id="PF22961"/>
    </source>
</evidence>
<dbReference type="Gene3D" id="3.30.60.30">
    <property type="match status" value="1"/>
</dbReference>
<feature type="domain" description="Reversion-inducing cysteine-rich protein with Kazal CC4" evidence="4">
    <location>
        <begin position="197"/>
        <end position="245"/>
    </location>
</feature>
<proteinExistence type="predicted"/>
<feature type="chain" id="PRO_5029469194" evidence="1">
    <location>
        <begin position="22"/>
        <end position="930"/>
    </location>
</feature>
<dbReference type="Pfam" id="PF25027">
    <property type="entry name" value="EGF1_RECK"/>
    <property type="match status" value="1"/>
</dbReference>
<evidence type="ECO:0000313" key="7">
    <source>
        <dbReference type="Proteomes" id="UP000549394"/>
    </source>
</evidence>
<dbReference type="Proteomes" id="UP000549394">
    <property type="component" value="Unassembled WGS sequence"/>
</dbReference>
<dbReference type="GO" id="GO:0030198">
    <property type="term" value="P:extracellular matrix organization"/>
    <property type="evidence" value="ECO:0007669"/>
    <property type="project" value="TreeGrafter"/>
</dbReference>
<evidence type="ECO:0000313" key="6">
    <source>
        <dbReference type="EMBL" id="CAD5117765.1"/>
    </source>
</evidence>
<dbReference type="SUPFAM" id="SSF100895">
    <property type="entry name" value="Kazal-type serine protease inhibitors"/>
    <property type="match status" value="2"/>
</dbReference>
<dbReference type="Pfam" id="PF22961">
    <property type="entry name" value="RECK-like_N"/>
    <property type="match status" value="1"/>
</dbReference>
<evidence type="ECO:0000256" key="1">
    <source>
        <dbReference type="SAM" id="SignalP"/>
    </source>
</evidence>